<evidence type="ECO:0000256" key="1">
    <source>
        <dbReference type="ARBA" id="ARBA00007447"/>
    </source>
</evidence>
<evidence type="ECO:0000256" key="5">
    <source>
        <dbReference type="SAM" id="SignalP"/>
    </source>
</evidence>
<dbReference type="InterPro" id="IPR001461">
    <property type="entry name" value="Aspartic_peptidase_A1"/>
</dbReference>
<evidence type="ECO:0000256" key="4">
    <source>
        <dbReference type="RuleBase" id="RU000454"/>
    </source>
</evidence>
<proteinExistence type="inferred from homology"/>
<dbReference type="InterPro" id="IPR034164">
    <property type="entry name" value="Pepsin-like_dom"/>
</dbReference>
<feature type="domain" description="Peptidase A1" evidence="6">
    <location>
        <begin position="74"/>
        <end position="461"/>
    </location>
</feature>
<dbReference type="PANTHER" id="PTHR47966">
    <property type="entry name" value="BETA-SITE APP-CLEAVING ENZYME, ISOFORM A-RELATED"/>
    <property type="match status" value="1"/>
</dbReference>
<reference evidence="7" key="1">
    <citation type="submission" date="2020-11" db="EMBL/GenBank/DDBJ databases">
        <authorList>
            <consortium name="DOE Joint Genome Institute"/>
            <person name="Ahrendt S."/>
            <person name="Riley R."/>
            <person name="Andreopoulos W."/>
            <person name="Labutti K."/>
            <person name="Pangilinan J."/>
            <person name="Ruiz-Duenas F.J."/>
            <person name="Barrasa J.M."/>
            <person name="Sanchez-Garcia M."/>
            <person name="Camarero S."/>
            <person name="Miyauchi S."/>
            <person name="Serrano A."/>
            <person name="Linde D."/>
            <person name="Babiker R."/>
            <person name="Drula E."/>
            <person name="Ayuso-Fernandez I."/>
            <person name="Pacheco R."/>
            <person name="Padilla G."/>
            <person name="Ferreira P."/>
            <person name="Barriuso J."/>
            <person name="Kellner H."/>
            <person name="Castanera R."/>
            <person name="Alfaro M."/>
            <person name="Ramirez L."/>
            <person name="Pisabarro A.G."/>
            <person name="Kuo A."/>
            <person name="Tritt A."/>
            <person name="Lipzen A."/>
            <person name="He G."/>
            <person name="Yan M."/>
            <person name="Ng V."/>
            <person name="Cullen D."/>
            <person name="Martin F."/>
            <person name="Rosso M.-N."/>
            <person name="Henrissat B."/>
            <person name="Hibbett D."/>
            <person name="Martinez A.T."/>
            <person name="Grigoriev I.V."/>
        </authorList>
    </citation>
    <scope>NUCLEOTIDE SEQUENCE</scope>
    <source>
        <strain evidence="7">MF-IS2</strain>
    </source>
</reference>
<dbReference type="InterPro" id="IPR001969">
    <property type="entry name" value="Aspartic_peptidase_AS"/>
</dbReference>
<organism evidence="7 8">
    <name type="scientific">Macrolepiota fuliginosa MF-IS2</name>
    <dbReference type="NCBI Taxonomy" id="1400762"/>
    <lineage>
        <taxon>Eukaryota</taxon>
        <taxon>Fungi</taxon>
        <taxon>Dikarya</taxon>
        <taxon>Basidiomycota</taxon>
        <taxon>Agaricomycotina</taxon>
        <taxon>Agaricomycetes</taxon>
        <taxon>Agaricomycetidae</taxon>
        <taxon>Agaricales</taxon>
        <taxon>Agaricineae</taxon>
        <taxon>Agaricaceae</taxon>
        <taxon>Macrolepiota</taxon>
    </lineage>
</organism>
<evidence type="ECO:0000259" key="6">
    <source>
        <dbReference type="PROSITE" id="PS51767"/>
    </source>
</evidence>
<dbReference type="AlphaFoldDB" id="A0A9P5X4U6"/>
<feature type="disulfide bond" evidence="3">
    <location>
        <begin position="103"/>
        <end position="107"/>
    </location>
</feature>
<protein>
    <submittedName>
        <fullName evidence="7">Acid protease</fullName>
    </submittedName>
</protein>
<comment type="similarity">
    <text evidence="1 4">Belongs to the peptidase A1 family.</text>
</comment>
<accession>A0A9P5X4U6</accession>
<dbReference type="SUPFAM" id="SSF50630">
    <property type="entry name" value="Acid proteases"/>
    <property type="match status" value="1"/>
</dbReference>
<keyword evidence="5" id="KW-0732">Signal</keyword>
<sequence length="495" mass="53909">MVAVTQWAEVWCFILLVSRSLALDPIHDGMDHRHSQRLKREIHIPIILAQQATSLHRRGKTGATGIGGDLDASYNVLIKIGGVLAPVVLDTGSSDLWVLSDACTMCCGARAPMYPQSTFNSTGLDVSLLYGDSSTGTYAYGVIGTDIVGLAGMRVAGQHFAAINQTNADIHQFGSSGILGLGFPFNRSAKFIVLHKFINGILSVIWRTLFVPQYLDFYLNRRPSHTTYHIVRDARSLSDLVFESYPRIAPFLGRLISTHEIEPMFALTLQRDTIDIGGNVGQLSIGGLPPGVQNTSLTWVSVRGYTQSQGGLPPPPDSPNEVYPIAWEIPIDNVYLDEEVLPRSNLSSLDIGLSALVDTGSSLIRGPKDVVTEIARRLGTPFPCSEAHTLSFSIAGKLFQVDPRDLISPAHANSTTWCAVKVVATDPPVVGGYLFSWSLGIPFLKSVLSVYYFGDFKIYTSVNTERTKDLGKVSPIDEELTGSNRAKVNEIKECV</sequence>
<dbReference type="InterPro" id="IPR021109">
    <property type="entry name" value="Peptidase_aspartic_dom_sf"/>
</dbReference>
<keyword evidence="4" id="KW-0378">Hydrolase</keyword>
<evidence type="ECO:0000313" key="7">
    <source>
        <dbReference type="EMBL" id="KAF9444497.1"/>
    </source>
</evidence>
<dbReference type="OrthoDB" id="3089at2759"/>
<dbReference type="PRINTS" id="PR00792">
    <property type="entry name" value="PEPSIN"/>
</dbReference>
<dbReference type="Pfam" id="PF00026">
    <property type="entry name" value="Asp"/>
    <property type="match status" value="2"/>
</dbReference>
<dbReference type="PROSITE" id="PS00141">
    <property type="entry name" value="ASP_PROTEASE"/>
    <property type="match status" value="1"/>
</dbReference>
<keyword evidence="4 7" id="KW-0645">Protease</keyword>
<feature type="chain" id="PRO_5040148418" evidence="5">
    <location>
        <begin position="23"/>
        <end position="495"/>
    </location>
</feature>
<evidence type="ECO:0000256" key="2">
    <source>
        <dbReference type="ARBA" id="ARBA00022750"/>
    </source>
</evidence>
<dbReference type="EMBL" id="MU151371">
    <property type="protein sequence ID" value="KAF9444497.1"/>
    <property type="molecule type" value="Genomic_DNA"/>
</dbReference>
<feature type="signal peptide" evidence="5">
    <location>
        <begin position="1"/>
        <end position="22"/>
    </location>
</feature>
<dbReference type="GO" id="GO:0006508">
    <property type="term" value="P:proteolysis"/>
    <property type="evidence" value="ECO:0007669"/>
    <property type="project" value="UniProtKB-KW"/>
</dbReference>
<keyword evidence="2 4" id="KW-0064">Aspartyl protease</keyword>
<keyword evidence="3" id="KW-1015">Disulfide bond</keyword>
<dbReference type="Gene3D" id="2.40.70.10">
    <property type="entry name" value="Acid Proteases"/>
    <property type="match status" value="2"/>
</dbReference>
<dbReference type="Proteomes" id="UP000807342">
    <property type="component" value="Unassembled WGS sequence"/>
</dbReference>
<dbReference type="PANTHER" id="PTHR47966:SF51">
    <property type="entry name" value="BETA-SITE APP-CLEAVING ENZYME, ISOFORM A-RELATED"/>
    <property type="match status" value="1"/>
</dbReference>
<gene>
    <name evidence="7" type="ORF">P691DRAFT_836969</name>
</gene>
<keyword evidence="8" id="KW-1185">Reference proteome</keyword>
<dbReference type="CDD" id="cd05471">
    <property type="entry name" value="pepsin_like"/>
    <property type="match status" value="1"/>
</dbReference>
<name>A0A9P5X4U6_9AGAR</name>
<dbReference type="GO" id="GO:0004190">
    <property type="term" value="F:aspartic-type endopeptidase activity"/>
    <property type="evidence" value="ECO:0007669"/>
    <property type="project" value="UniProtKB-KW"/>
</dbReference>
<evidence type="ECO:0000313" key="8">
    <source>
        <dbReference type="Proteomes" id="UP000807342"/>
    </source>
</evidence>
<evidence type="ECO:0000256" key="3">
    <source>
        <dbReference type="PIRSR" id="PIRSR601461-2"/>
    </source>
</evidence>
<dbReference type="PROSITE" id="PS51767">
    <property type="entry name" value="PEPTIDASE_A1"/>
    <property type="match status" value="1"/>
</dbReference>
<dbReference type="InterPro" id="IPR033121">
    <property type="entry name" value="PEPTIDASE_A1"/>
</dbReference>
<comment type="caution">
    <text evidence="7">The sequence shown here is derived from an EMBL/GenBank/DDBJ whole genome shotgun (WGS) entry which is preliminary data.</text>
</comment>